<dbReference type="GO" id="GO:0016887">
    <property type="term" value="F:ATP hydrolysis activity"/>
    <property type="evidence" value="ECO:0007669"/>
    <property type="project" value="InterPro"/>
</dbReference>
<reference evidence="10 11" key="1">
    <citation type="submission" date="2020-08" db="EMBL/GenBank/DDBJ databases">
        <title>Draft genome sequencing of an Anaerocolumna strain isolated from anoxic soil subjected to BSD treatment.</title>
        <authorList>
            <person name="Uek A."/>
            <person name="Tonouchi A."/>
        </authorList>
    </citation>
    <scope>NUCLEOTIDE SEQUENCE [LARGE SCALE GENOMIC DNA]</scope>
    <source>
        <strain evidence="10 11">CTTW</strain>
    </source>
</reference>
<dbReference type="Pfam" id="PF00005">
    <property type="entry name" value="ABC_tran"/>
    <property type="match status" value="1"/>
</dbReference>
<keyword evidence="6 7" id="KW-0472">Membrane</keyword>
<evidence type="ECO:0000256" key="5">
    <source>
        <dbReference type="ARBA" id="ARBA00022989"/>
    </source>
</evidence>
<proteinExistence type="predicted"/>
<dbReference type="InterPro" id="IPR027417">
    <property type="entry name" value="P-loop_NTPase"/>
</dbReference>
<dbReference type="KEGG" id="acht:bsdcttw_36330"/>
<feature type="transmembrane region" description="Helical" evidence="7">
    <location>
        <begin position="180"/>
        <end position="196"/>
    </location>
</feature>
<organism evidence="10 11">
    <name type="scientific">Anaerocolumna chitinilytica</name>
    <dbReference type="NCBI Taxonomy" id="1727145"/>
    <lineage>
        <taxon>Bacteria</taxon>
        <taxon>Bacillati</taxon>
        <taxon>Bacillota</taxon>
        <taxon>Clostridia</taxon>
        <taxon>Lachnospirales</taxon>
        <taxon>Lachnospiraceae</taxon>
        <taxon>Anaerocolumna</taxon>
    </lineage>
</organism>
<dbReference type="Gene3D" id="1.20.1560.10">
    <property type="entry name" value="ABC transporter type 1, transmembrane domain"/>
    <property type="match status" value="1"/>
</dbReference>
<dbReference type="Gene3D" id="3.40.50.300">
    <property type="entry name" value="P-loop containing nucleotide triphosphate hydrolases"/>
    <property type="match status" value="1"/>
</dbReference>
<evidence type="ECO:0000313" key="11">
    <source>
        <dbReference type="Proteomes" id="UP000515703"/>
    </source>
</evidence>
<dbReference type="InterPro" id="IPR011527">
    <property type="entry name" value="ABC1_TM_dom"/>
</dbReference>
<dbReference type="GO" id="GO:0140359">
    <property type="term" value="F:ABC-type transporter activity"/>
    <property type="evidence" value="ECO:0007669"/>
    <property type="project" value="InterPro"/>
</dbReference>
<dbReference type="PANTHER" id="PTHR24221">
    <property type="entry name" value="ATP-BINDING CASSETTE SUB-FAMILY B"/>
    <property type="match status" value="1"/>
</dbReference>
<keyword evidence="3" id="KW-0547">Nucleotide-binding</keyword>
<keyword evidence="4 10" id="KW-0067">ATP-binding</keyword>
<dbReference type="AlphaFoldDB" id="A0A7I8DQN0"/>
<dbReference type="GO" id="GO:0034040">
    <property type="term" value="F:ATPase-coupled lipid transmembrane transporter activity"/>
    <property type="evidence" value="ECO:0007669"/>
    <property type="project" value="TreeGrafter"/>
</dbReference>
<evidence type="ECO:0000256" key="2">
    <source>
        <dbReference type="ARBA" id="ARBA00022692"/>
    </source>
</evidence>
<evidence type="ECO:0000256" key="7">
    <source>
        <dbReference type="SAM" id="Phobius"/>
    </source>
</evidence>
<dbReference type="InterPro" id="IPR003593">
    <property type="entry name" value="AAA+_ATPase"/>
</dbReference>
<dbReference type="InterPro" id="IPR036640">
    <property type="entry name" value="ABC1_TM_sf"/>
</dbReference>
<evidence type="ECO:0000256" key="4">
    <source>
        <dbReference type="ARBA" id="ARBA00022840"/>
    </source>
</evidence>
<comment type="subcellular location">
    <subcellularLocation>
        <location evidence="1">Cell membrane</location>
        <topology evidence="1">Multi-pass membrane protein</topology>
    </subcellularLocation>
</comment>
<feature type="transmembrane region" description="Helical" evidence="7">
    <location>
        <begin position="300"/>
        <end position="318"/>
    </location>
</feature>
<dbReference type="PROSITE" id="PS00211">
    <property type="entry name" value="ABC_TRANSPORTER_1"/>
    <property type="match status" value="1"/>
</dbReference>
<feature type="transmembrane region" description="Helical" evidence="7">
    <location>
        <begin position="154"/>
        <end position="174"/>
    </location>
</feature>
<evidence type="ECO:0000259" key="9">
    <source>
        <dbReference type="PROSITE" id="PS50929"/>
    </source>
</evidence>
<gene>
    <name evidence="10" type="ORF">bsdcttw_36330</name>
</gene>
<dbReference type="GO" id="GO:0005524">
    <property type="term" value="F:ATP binding"/>
    <property type="evidence" value="ECO:0007669"/>
    <property type="project" value="UniProtKB-KW"/>
</dbReference>
<dbReference type="SUPFAM" id="SSF52540">
    <property type="entry name" value="P-loop containing nucleoside triphosphate hydrolases"/>
    <property type="match status" value="1"/>
</dbReference>
<evidence type="ECO:0000256" key="6">
    <source>
        <dbReference type="ARBA" id="ARBA00023136"/>
    </source>
</evidence>
<dbReference type="PANTHER" id="PTHR24221:SF654">
    <property type="entry name" value="ATP-BINDING CASSETTE SUB-FAMILY B MEMBER 6"/>
    <property type="match status" value="1"/>
</dbReference>
<keyword evidence="5 7" id="KW-1133">Transmembrane helix</keyword>
<dbReference type="GO" id="GO:0005886">
    <property type="term" value="C:plasma membrane"/>
    <property type="evidence" value="ECO:0007669"/>
    <property type="project" value="UniProtKB-SubCell"/>
</dbReference>
<dbReference type="Proteomes" id="UP000515703">
    <property type="component" value="Chromosome"/>
</dbReference>
<dbReference type="CDD" id="cd03228">
    <property type="entry name" value="ABCC_MRP_Like"/>
    <property type="match status" value="1"/>
</dbReference>
<evidence type="ECO:0000256" key="3">
    <source>
        <dbReference type="ARBA" id="ARBA00022741"/>
    </source>
</evidence>
<dbReference type="EMBL" id="AP023368">
    <property type="protein sequence ID" value="BCK00593.1"/>
    <property type="molecule type" value="Genomic_DNA"/>
</dbReference>
<reference evidence="10 11" key="2">
    <citation type="submission" date="2020-08" db="EMBL/GenBank/DDBJ databases">
        <authorList>
            <person name="Ueki A."/>
            <person name="Tonouchi A."/>
        </authorList>
    </citation>
    <scope>NUCLEOTIDE SEQUENCE [LARGE SCALE GENOMIC DNA]</scope>
    <source>
        <strain evidence="10 11">CTTW</strain>
    </source>
</reference>
<sequence length="617" mass="70391">MEGVSMEGVSMEENIKYPVWQTLKKMLKYCFKADKNIYLYFVIFTITGGLYPFLGVLLPKYLLNAISKPDGEMKDILTIVLIFLALMAFFGFIRTFIRALAYPRISYVRLQYLGKTFDKMVSIDYKYMEDANFLEDNSRALDSTNSNDNGVEGVYSRLFDAGPVALTALGLILFIGRLNIWILLGLLLNVTAGIWVKRSASKFLYKRKQDVAHAERRMRYYYNTTHDFGYGKDIRLYRFQDRIDQNYNGEIKGYVKVQRRIKNQEYFIGLLEILSFFISNGLTYAILVYKTVNGMSIADFSMYITAVTTLTVMLATLAEQFSFILNEGQYVYDYFQFIDADMGDKEHQDKSEKVKSIKERETLEIVFDNVSFCYPGTDKYIFKNLNFTIHKGEKLAIVGINGAGKSTLVKLMMGLFDVTEGEIRINGIPIGEFNKKELYAMFSAVFQEINVLAYTVKENIACSSIDINEEKVTNALEKVGLKNKINTLPKGINQTMLKVIEEDGVEFSGGESQKLAIARALYKDARMVVMDEPTAALDALAEAEIYESFSDLVEGKTAVYISHRLASTKFCDRIAFFDGDGLREYGSHEELMDAKGAYYNMFMIQGKYYNEEVAVSE</sequence>
<dbReference type="PROSITE" id="PS50893">
    <property type="entry name" value="ABC_TRANSPORTER_2"/>
    <property type="match status" value="1"/>
</dbReference>
<keyword evidence="11" id="KW-1185">Reference proteome</keyword>
<dbReference type="SMART" id="SM00382">
    <property type="entry name" value="AAA"/>
    <property type="match status" value="1"/>
</dbReference>
<name>A0A7I8DQN0_9FIRM</name>
<dbReference type="InterPro" id="IPR003439">
    <property type="entry name" value="ABC_transporter-like_ATP-bd"/>
</dbReference>
<feature type="transmembrane region" description="Helical" evidence="7">
    <location>
        <begin position="76"/>
        <end position="97"/>
    </location>
</feature>
<protein>
    <submittedName>
        <fullName evidence="10">ABC transporter ATP-binding protein</fullName>
    </submittedName>
</protein>
<feature type="domain" description="ABC transmembrane type-1" evidence="9">
    <location>
        <begin position="149"/>
        <end position="326"/>
    </location>
</feature>
<dbReference type="RefSeq" id="WP_207726428.1">
    <property type="nucleotide sequence ID" value="NZ_AP023368.1"/>
</dbReference>
<feature type="domain" description="ABC transporter" evidence="8">
    <location>
        <begin position="365"/>
        <end position="604"/>
    </location>
</feature>
<dbReference type="SUPFAM" id="SSF90123">
    <property type="entry name" value="ABC transporter transmembrane region"/>
    <property type="match status" value="1"/>
</dbReference>
<feature type="transmembrane region" description="Helical" evidence="7">
    <location>
        <begin position="266"/>
        <end position="288"/>
    </location>
</feature>
<feature type="transmembrane region" description="Helical" evidence="7">
    <location>
        <begin position="37"/>
        <end position="56"/>
    </location>
</feature>
<dbReference type="PROSITE" id="PS50929">
    <property type="entry name" value="ABC_TM1F"/>
    <property type="match status" value="1"/>
</dbReference>
<evidence type="ECO:0000313" key="10">
    <source>
        <dbReference type="EMBL" id="BCK00593.1"/>
    </source>
</evidence>
<evidence type="ECO:0000259" key="8">
    <source>
        <dbReference type="PROSITE" id="PS50893"/>
    </source>
</evidence>
<keyword evidence="2 7" id="KW-0812">Transmembrane</keyword>
<dbReference type="InterPro" id="IPR039421">
    <property type="entry name" value="Type_1_exporter"/>
</dbReference>
<dbReference type="InterPro" id="IPR017871">
    <property type="entry name" value="ABC_transporter-like_CS"/>
</dbReference>
<evidence type="ECO:0000256" key="1">
    <source>
        <dbReference type="ARBA" id="ARBA00004651"/>
    </source>
</evidence>
<accession>A0A7I8DQN0</accession>